<protein>
    <submittedName>
        <fullName evidence="2">FeoB-associated Cys-rich membrane protein</fullName>
    </submittedName>
</protein>
<dbReference type="RefSeq" id="WP_207736795.1">
    <property type="nucleotide sequence ID" value="NZ_DBEZDI010000134.1"/>
</dbReference>
<evidence type="ECO:0000313" key="2">
    <source>
        <dbReference type="EMBL" id="MCC2176908.1"/>
    </source>
</evidence>
<dbReference type="Proteomes" id="UP001298753">
    <property type="component" value="Unassembled WGS sequence"/>
</dbReference>
<comment type="caution">
    <text evidence="2">The sequence shown here is derived from an EMBL/GenBank/DDBJ whole genome shotgun (WGS) entry which is preliminary data.</text>
</comment>
<feature type="transmembrane region" description="Helical" evidence="1">
    <location>
        <begin position="6"/>
        <end position="24"/>
    </location>
</feature>
<gene>
    <name evidence="2" type="ORF">LKD22_07175</name>
</gene>
<keyword evidence="1" id="KW-1133">Transmembrane helix</keyword>
<evidence type="ECO:0000313" key="3">
    <source>
        <dbReference type="Proteomes" id="UP001298753"/>
    </source>
</evidence>
<sequence length="52" mass="5429">MSIGDIILALIVVAVVFFAVRSVFVKKSVGCSGDCAHCGGSCHHSTPPQKKK</sequence>
<keyword evidence="1" id="KW-0472">Membrane</keyword>
<dbReference type="Pfam" id="PF12669">
    <property type="entry name" value="FeoB_associated"/>
    <property type="match status" value="1"/>
</dbReference>
<evidence type="ECO:0000256" key="1">
    <source>
        <dbReference type="SAM" id="Phobius"/>
    </source>
</evidence>
<accession>A0AAW4W0K4</accession>
<reference evidence="2 3" key="1">
    <citation type="submission" date="2021-10" db="EMBL/GenBank/DDBJ databases">
        <title>Anaerobic single-cell dispensing facilitates the cultivation of human gut bacteria.</title>
        <authorList>
            <person name="Afrizal A."/>
        </authorList>
    </citation>
    <scope>NUCLEOTIDE SEQUENCE [LARGE SCALE GENOMIC DNA]</scope>
    <source>
        <strain evidence="2 3">CLA-AA-H270</strain>
    </source>
</reference>
<keyword evidence="3" id="KW-1185">Reference proteome</keyword>
<name>A0AAW4W0K4_9FIRM</name>
<proteinExistence type="predicted"/>
<dbReference type="EMBL" id="JAJEPX010000017">
    <property type="protein sequence ID" value="MCC2176908.1"/>
    <property type="molecule type" value="Genomic_DNA"/>
</dbReference>
<dbReference type="GeneID" id="98659415"/>
<keyword evidence="1" id="KW-0812">Transmembrane</keyword>
<organism evidence="2 3">
    <name type="scientific">Agathobaculum butyriciproducens</name>
    <dbReference type="NCBI Taxonomy" id="1628085"/>
    <lineage>
        <taxon>Bacteria</taxon>
        <taxon>Bacillati</taxon>
        <taxon>Bacillota</taxon>
        <taxon>Clostridia</taxon>
        <taxon>Eubacteriales</taxon>
        <taxon>Butyricicoccaceae</taxon>
        <taxon>Agathobaculum</taxon>
    </lineage>
</organism>
<dbReference type="AlphaFoldDB" id="A0AAW4W0K4"/>